<reference evidence="6 7" key="1">
    <citation type="journal article" date="2019" name="Int. J. Syst. Evol. Microbiol.">
        <title>Capsulimonas corticalis gen. nov., sp. nov., an aerobic capsulated bacterium, of a novel bacterial order, Capsulimonadales ord. nov., of the class Armatimonadia of the phylum Armatimonadetes.</title>
        <authorList>
            <person name="Li J."/>
            <person name="Kudo C."/>
            <person name="Tonouchi A."/>
        </authorList>
    </citation>
    <scope>NUCLEOTIDE SEQUENCE [LARGE SCALE GENOMIC DNA]</scope>
    <source>
        <strain evidence="6 7">AX-7</strain>
    </source>
</reference>
<evidence type="ECO:0000313" key="6">
    <source>
        <dbReference type="EMBL" id="BDI34440.1"/>
    </source>
</evidence>
<feature type="binding site" evidence="5">
    <location>
        <position position="127"/>
    </location>
    <ligand>
        <name>FAD</name>
        <dbReference type="ChEBI" id="CHEBI:57692"/>
    </ligand>
</feature>
<keyword evidence="7" id="KW-1185">Reference proteome</keyword>
<proteinExistence type="inferred from homology"/>
<feature type="binding site" evidence="5">
    <location>
        <position position="94"/>
    </location>
    <ligand>
        <name>FAD</name>
        <dbReference type="ChEBI" id="CHEBI:57692"/>
    </ligand>
</feature>
<dbReference type="HAMAP" id="MF_01685">
    <property type="entry name" value="FENR2"/>
    <property type="match status" value="1"/>
</dbReference>
<dbReference type="Pfam" id="PF07992">
    <property type="entry name" value="Pyr_redox_2"/>
    <property type="match status" value="1"/>
</dbReference>
<feature type="binding site" evidence="5">
    <location>
        <position position="54"/>
    </location>
    <ligand>
        <name>FAD</name>
        <dbReference type="ChEBI" id="CHEBI:57692"/>
    </ligand>
</feature>
<feature type="binding site" evidence="5">
    <location>
        <position position="329"/>
    </location>
    <ligand>
        <name>FAD</name>
        <dbReference type="ChEBI" id="CHEBI:57692"/>
    </ligand>
</feature>
<protein>
    <recommendedName>
        <fullName evidence="5">Ferredoxin--NADP reductase</fullName>
        <shortName evidence="5">FNR</shortName>
        <shortName evidence="5">Fd-NADP(+) reductase</shortName>
        <ecNumber evidence="5">1.18.1.2</ecNumber>
    </recommendedName>
</protein>
<dbReference type="GO" id="GO:0004324">
    <property type="term" value="F:ferredoxin-NADP+ reductase activity"/>
    <property type="evidence" value="ECO:0007669"/>
    <property type="project" value="UniProtKB-UniRule"/>
</dbReference>
<feature type="binding site" evidence="5">
    <location>
        <position position="49"/>
    </location>
    <ligand>
        <name>FAD</name>
        <dbReference type="ChEBI" id="CHEBI:57692"/>
    </ligand>
</feature>
<dbReference type="RefSeq" id="WP_245992472.1">
    <property type="nucleotide sequence ID" value="NZ_AP025739.1"/>
</dbReference>
<dbReference type="GO" id="GO:0050661">
    <property type="term" value="F:NADP binding"/>
    <property type="evidence" value="ECO:0007669"/>
    <property type="project" value="UniProtKB-UniRule"/>
</dbReference>
<dbReference type="InterPro" id="IPR050097">
    <property type="entry name" value="Ferredoxin-NADP_redctase_2"/>
</dbReference>
<evidence type="ECO:0000256" key="4">
    <source>
        <dbReference type="ARBA" id="ARBA00023002"/>
    </source>
</evidence>
<dbReference type="PRINTS" id="PR00368">
    <property type="entry name" value="FADPNR"/>
</dbReference>
<keyword evidence="4 5" id="KW-0560">Oxidoreductase</keyword>
<keyword evidence="2 5" id="KW-0274">FAD</keyword>
<dbReference type="Proteomes" id="UP000287394">
    <property type="component" value="Chromosome"/>
</dbReference>
<gene>
    <name evidence="6" type="ORF">CCAX7_64910</name>
</gene>
<feature type="binding site" evidence="5">
    <location>
        <position position="288"/>
    </location>
    <ligand>
        <name>FAD</name>
        <dbReference type="ChEBI" id="CHEBI:57692"/>
    </ligand>
</feature>
<comment type="similarity">
    <text evidence="5">Belongs to the ferredoxin--NADP reductase type 2 family.</text>
</comment>
<sequence>MAENAINPEEIFDIAIIGSGPVGLYAAYYAGLRGMKTKIIDSLPEVGGQLSALYPEKYIFDVAGYAKVYARDLVANLNEQAIQYDPTLALDQKVTKLIPGDVITLETDKGQTHYAKSVIIAAGVGAFMPRKMDVPGLAELEGRGLHYFVSDKGSLAGKKLVIVGGGDSAFDWSINLHENAVSVTQIHRSDKFKAHEDTIEKVKSLPIDLRTFHELKEVHGEEHVEAVTIFDNRTKEEFKLECEALLLNLGFLTNLGPIKEWGLEIEKNSIFVNSRMETNIAGVYAAGDICTYDGKLKLIATGFGEAAIAVNHAKGFVDPTAKVNPGHSSDQADKPKH</sequence>
<dbReference type="PRINTS" id="PR00469">
    <property type="entry name" value="PNDRDTASEII"/>
</dbReference>
<keyword evidence="1 5" id="KW-0285">Flavoprotein</keyword>
<dbReference type="InterPro" id="IPR022890">
    <property type="entry name" value="Fd--NADP_Rdtase_type_2"/>
</dbReference>
<name>A0A402CQR7_9BACT</name>
<evidence type="ECO:0000256" key="2">
    <source>
        <dbReference type="ARBA" id="ARBA00022827"/>
    </source>
</evidence>
<comment type="catalytic activity">
    <reaction evidence="5">
        <text>2 reduced [2Fe-2S]-[ferredoxin] + NADP(+) + H(+) = 2 oxidized [2Fe-2S]-[ferredoxin] + NADPH</text>
        <dbReference type="Rhea" id="RHEA:20125"/>
        <dbReference type="Rhea" id="RHEA-COMP:10000"/>
        <dbReference type="Rhea" id="RHEA-COMP:10001"/>
        <dbReference type="ChEBI" id="CHEBI:15378"/>
        <dbReference type="ChEBI" id="CHEBI:33737"/>
        <dbReference type="ChEBI" id="CHEBI:33738"/>
        <dbReference type="ChEBI" id="CHEBI:57783"/>
        <dbReference type="ChEBI" id="CHEBI:58349"/>
        <dbReference type="EC" id="1.18.1.2"/>
    </reaction>
</comment>
<dbReference type="AlphaFoldDB" id="A0A402CQR7"/>
<dbReference type="KEGG" id="ccot:CCAX7_64910"/>
<dbReference type="Gene3D" id="3.50.50.60">
    <property type="entry name" value="FAD/NAD(P)-binding domain"/>
    <property type="match status" value="2"/>
</dbReference>
<dbReference type="FunCoup" id="A0A402CQR7">
    <property type="interactions" value="21"/>
</dbReference>
<dbReference type="GO" id="GO:0050660">
    <property type="term" value="F:flavin adenine dinucleotide binding"/>
    <property type="evidence" value="ECO:0007669"/>
    <property type="project" value="UniProtKB-UniRule"/>
</dbReference>
<organism evidence="6 7">
    <name type="scientific">Capsulimonas corticalis</name>
    <dbReference type="NCBI Taxonomy" id="2219043"/>
    <lineage>
        <taxon>Bacteria</taxon>
        <taxon>Bacillati</taxon>
        <taxon>Armatimonadota</taxon>
        <taxon>Armatimonadia</taxon>
        <taxon>Capsulimonadales</taxon>
        <taxon>Capsulimonadaceae</taxon>
        <taxon>Capsulimonas</taxon>
    </lineage>
</organism>
<dbReference type="InterPro" id="IPR023753">
    <property type="entry name" value="FAD/NAD-binding_dom"/>
</dbReference>
<evidence type="ECO:0000313" key="7">
    <source>
        <dbReference type="Proteomes" id="UP000287394"/>
    </source>
</evidence>
<comment type="caution">
    <text evidence="5">Lacks conserved residue(s) required for the propagation of feature annotation.</text>
</comment>
<evidence type="ECO:0000256" key="1">
    <source>
        <dbReference type="ARBA" id="ARBA00022630"/>
    </source>
</evidence>
<dbReference type="EC" id="1.18.1.2" evidence="5"/>
<comment type="cofactor">
    <cofactor evidence="5">
        <name>FAD</name>
        <dbReference type="ChEBI" id="CHEBI:57692"/>
    </cofactor>
    <text evidence="5">Binds 1 FAD per subunit.</text>
</comment>
<keyword evidence="3 5" id="KW-0521">NADP</keyword>
<dbReference type="SUPFAM" id="SSF51905">
    <property type="entry name" value="FAD/NAD(P)-binding domain"/>
    <property type="match status" value="1"/>
</dbReference>
<dbReference type="PANTHER" id="PTHR48105">
    <property type="entry name" value="THIOREDOXIN REDUCTASE 1-RELATED-RELATED"/>
    <property type="match status" value="1"/>
</dbReference>
<feature type="binding site" evidence="5">
    <location>
        <position position="41"/>
    </location>
    <ligand>
        <name>FAD</name>
        <dbReference type="ChEBI" id="CHEBI:57692"/>
    </ligand>
</feature>
<comment type="subunit">
    <text evidence="5">Homodimer.</text>
</comment>
<accession>A0A402CQR7</accession>
<evidence type="ECO:0000256" key="3">
    <source>
        <dbReference type="ARBA" id="ARBA00022857"/>
    </source>
</evidence>
<dbReference type="EMBL" id="AP025739">
    <property type="protein sequence ID" value="BDI34440.1"/>
    <property type="molecule type" value="Genomic_DNA"/>
</dbReference>
<dbReference type="InterPro" id="IPR036188">
    <property type="entry name" value="FAD/NAD-bd_sf"/>
</dbReference>
<evidence type="ECO:0000256" key="5">
    <source>
        <dbReference type="HAMAP-Rule" id="MF_01685"/>
    </source>
</evidence>